<protein>
    <submittedName>
        <fullName evidence="2">Bacterial mobilization family protein</fullName>
    </submittedName>
</protein>
<dbReference type="OrthoDB" id="7376495at2"/>
<evidence type="ECO:0000313" key="2">
    <source>
        <dbReference type="EMBL" id="OYR18249.1"/>
    </source>
</evidence>
<comment type="caution">
    <text evidence="2">The sequence shown here is derived from an EMBL/GenBank/DDBJ whole genome shotgun (WGS) entry which is preliminary data.</text>
</comment>
<dbReference type="InterPro" id="IPR053842">
    <property type="entry name" value="NikA-like"/>
</dbReference>
<reference evidence="2 3" key="1">
    <citation type="submission" date="2017-07" db="EMBL/GenBank/DDBJ databases">
        <title>Phylogenetic study on the rhizospheric bacterium Ochrobactrum sp. A44.</title>
        <authorList>
            <person name="Krzyzanowska D.M."/>
            <person name="Ossowicki A."/>
            <person name="Rajewska M."/>
            <person name="Maciag T."/>
            <person name="Kaczynski Z."/>
            <person name="Czerwicka M."/>
            <person name="Jafra S."/>
        </authorList>
    </citation>
    <scope>NUCLEOTIDE SEQUENCE [LARGE SCALE GENOMIC DNA]</scope>
    <source>
        <strain evidence="2 3">DSM 7216</strain>
    </source>
</reference>
<feature type="region of interest" description="Disordered" evidence="1">
    <location>
        <begin position="1"/>
        <end position="27"/>
    </location>
</feature>
<dbReference type="AlphaFoldDB" id="A0A256FTS5"/>
<dbReference type="Pfam" id="PF21983">
    <property type="entry name" value="NikA-like"/>
    <property type="match status" value="1"/>
</dbReference>
<sequence>MNIDTSHQKISEKRNSGKKTADHKSAEWKIRLTPEEKAAWQSRADFAQLTLSAYVRRCVEGGITHTNSAQPSLVERDTIIRELSRIGGNLNQIARFVNADKGIKKQELADELYGTIQLLAMKVKEL</sequence>
<dbReference type="Proteomes" id="UP000215590">
    <property type="component" value="Unassembled WGS sequence"/>
</dbReference>
<keyword evidence="3" id="KW-1185">Reference proteome</keyword>
<dbReference type="EMBL" id="NNRJ01000027">
    <property type="protein sequence ID" value="OYR18249.1"/>
    <property type="molecule type" value="Genomic_DNA"/>
</dbReference>
<evidence type="ECO:0000313" key="3">
    <source>
        <dbReference type="Proteomes" id="UP000215590"/>
    </source>
</evidence>
<dbReference type="RefSeq" id="WP_143850931.1">
    <property type="nucleotide sequence ID" value="NZ_JBHEEK010000015.1"/>
</dbReference>
<name>A0A256FTS5_9HYPH</name>
<proteinExistence type="predicted"/>
<organism evidence="2 3">
    <name type="scientific">Brucella thiophenivorans</name>
    <dbReference type="NCBI Taxonomy" id="571255"/>
    <lineage>
        <taxon>Bacteria</taxon>
        <taxon>Pseudomonadati</taxon>
        <taxon>Pseudomonadota</taxon>
        <taxon>Alphaproteobacteria</taxon>
        <taxon>Hyphomicrobiales</taxon>
        <taxon>Brucellaceae</taxon>
        <taxon>Brucella/Ochrobactrum group</taxon>
        <taxon>Brucella</taxon>
    </lineage>
</organism>
<gene>
    <name evidence="2" type="ORF">CEV31_4261</name>
</gene>
<accession>A0A256FTS5</accession>
<evidence type="ECO:0000256" key="1">
    <source>
        <dbReference type="SAM" id="MobiDB-lite"/>
    </source>
</evidence>